<keyword evidence="2" id="KW-1185">Reference proteome</keyword>
<evidence type="ECO:0000313" key="2">
    <source>
        <dbReference type="Proteomes" id="UP000032360"/>
    </source>
</evidence>
<comment type="caution">
    <text evidence="1">The sequence shown here is derived from an EMBL/GenBank/DDBJ whole genome shotgun (WGS) entry which is preliminary data.</text>
</comment>
<evidence type="ECO:0000313" key="1">
    <source>
        <dbReference type="EMBL" id="KJF16271.1"/>
    </source>
</evidence>
<accession>A0A0D8HGR6</accession>
<reference evidence="1 2" key="1">
    <citation type="submission" date="2015-01" db="EMBL/GenBank/DDBJ databases">
        <title>Draft genome of the acidophilic iron oxidizer Acidithrix ferrooxidans strain Py-F3.</title>
        <authorList>
            <person name="Poehlein A."/>
            <person name="Eisen S."/>
            <person name="Schloemann M."/>
            <person name="Johnson B.D."/>
            <person name="Daniel R."/>
            <person name="Muehling M."/>
        </authorList>
    </citation>
    <scope>NUCLEOTIDE SEQUENCE [LARGE SCALE GENOMIC DNA]</scope>
    <source>
        <strain evidence="1 2">Py-F3</strain>
    </source>
</reference>
<dbReference type="Proteomes" id="UP000032360">
    <property type="component" value="Unassembled WGS sequence"/>
</dbReference>
<protein>
    <submittedName>
        <fullName evidence="1">Uncharacterized protein</fullName>
    </submittedName>
</protein>
<name>A0A0D8HGR6_9ACTN</name>
<gene>
    <name evidence="1" type="ORF">AXFE_29110</name>
</gene>
<proteinExistence type="predicted"/>
<sequence length="63" mass="7092">MQTKFQSAFDKLADSVKRGQYSNATTVASRIGKLKQEHRSIARRYEIDAITGDDQKGQRAGFD</sequence>
<dbReference type="AlphaFoldDB" id="A0A0D8HGR6"/>
<dbReference type="EMBL" id="JXYS01000091">
    <property type="protein sequence ID" value="KJF16271.1"/>
    <property type="molecule type" value="Genomic_DNA"/>
</dbReference>
<organism evidence="1 2">
    <name type="scientific">Acidithrix ferrooxidans</name>
    <dbReference type="NCBI Taxonomy" id="1280514"/>
    <lineage>
        <taxon>Bacteria</taxon>
        <taxon>Bacillati</taxon>
        <taxon>Actinomycetota</taxon>
        <taxon>Acidimicrobiia</taxon>
        <taxon>Acidimicrobiales</taxon>
        <taxon>Acidimicrobiaceae</taxon>
        <taxon>Acidithrix</taxon>
    </lineage>
</organism>